<keyword evidence="2" id="KW-0472">Membrane</keyword>
<keyword evidence="4" id="KW-1185">Reference proteome</keyword>
<name>A0A316G2N9_9RHOB</name>
<protein>
    <recommendedName>
        <fullName evidence="5">Transmembrane protein</fullName>
    </recommendedName>
</protein>
<evidence type="ECO:0000313" key="3">
    <source>
        <dbReference type="EMBL" id="PWK54883.1"/>
    </source>
</evidence>
<keyword evidence="2" id="KW-0812">Transmembrane</keyword>
<gene>
    <name evidence="3" type="ORF">C8D95_110177</name>
</gene>
<feature type="compositionally biased region" description="Basic and acidic residues" evidence="1">
    <location>
        <begin position="117"/>
        <end position="126"/>
    </location>
</feature>
<evidence type="ECO:0000313" key="4">
    <source>
        <dbReference type="Proteomes" id="UP000245390"/>
    </source>
</evidence>
<dbReference type="Proteomes" id="UP000245390">
    <property type="component" value="Unassembled WGS sequence"/>
</dbReference>
<accession>A0A316G2N9</accession>
<dbReference type="EMBL" id="QGGV01000010">
    <property type="protein sequence ID" value="PWK54883.1"/>
    <property type="molecule type" value="Genomic_DNA"/>
</dbReference>
<organism evidence="3 4">
    <name type="scientific">Silicimonas algicola</name>
    <dbReference type="NCBI Taxonomy" id="1826607"/>
    <lineage>
        <taxon>Bacteria</taxon>
        <taxon>Pseudomonadati</taxon>
        <taxon>Pseudomonadota</taxon>
        <taxon>Alphaproteobacteria</taxon>
        <taxon>Rhodobacterales</taxon>
        <taxon>Paracoccaceae</taxon>
    </lineage>
</organism>
<keyword evidence="2" id="KW-1133">Transmembrane helix</keyword>
<proteinExistence type="predicted"/>
<feature type="compositionally biased region" description="Basic and acidic residues" evidence="1">
    <location>
        <begin position="64"/>
        <end position="79"/>
    </location>
</feature>
<feature type="transmembrane region" description="Helical" evidence="2">
    <location>
        <begin position="40"/>
        <end position="58"/>
    </location>
</feature>
<feature type="transmembrane region" description="Helical" evidence="2">
    <location>
        <begin position="7"/>
        <end position="28"/>
    </location>
</feature>
<dbReference type="AlphaFoldDB" id="A0A316G2N9"/>
<comment type="caution">
    <text evidence="3">The sequence shown here is derived from an EMBL/GenBank/DDBJ whole genome shotgun (WGS) entry which is preliminary data.</text>
</comment>
<dbReference type="RefSeq" id="WP_109760662.1">
    <property type="nucleotide sequence ID" value="NZ_CP034588.1"/>
</dbReference>
<feature type="region of interest" description="Disordered" evidence="1">
    <location>
        <begin position="64"/>
        <end position="126"/>
    </location>
</feature>
<evidence type="ECO:0000256" key="1">
    <source>
        <dbReference type="SAM" id="MobiDB-lite"/>
    </source>
</evidence>
<evidence type="ECO:0008006" key="5">
    <source>
        <dbReference type="Google" id="ProtNLM"/>
    </source>
</evidence>
<dbReference type="KEGG" id="salo:EF888_00515"/>
<evidence type="ECO:0000256" key="2">
    <source>
        <dbReference type="SAM" id="Phobius"/>
    </source>
</evidence>
<reference evidence="3 4" key="1">
    <citation type="submission" date="2018-05" db="EMBL/GenBank/DDBJ databases">
        <title>Genomic Encyclopedia of Type Strains, Phase IV (KMG-IV): sequencing the most valuable type-strain genomes for metagenomic binning, comparative biology and taxonomic classification.</title>
        <authorList>
            <person name="Goeker M."/>
        </authorList>
    </citation>
    <scope>NUCLEOTIDE SEQUENCE [LARGE SCALE GENOMIC DNA]</scope>
    <source>
        <strain evidence="3 4">DSM 103371</strain>
    </source>
</reference>
<sequence length="126" mass="13861">MLGMFSFLPPVGFYAFAGTALAGTWWLHNLVVQAGEPADTRIFVVGGILAFLCAFLGYQKSLEEREEKNRPRVSSDEVMQKLAPAETGRKDRSLDVPPPSAHGPADDTPLGRLRARSRPESETLEF</sequence>